<name>A0AA88AEM5_FICCA</name>
<protein>
    <submittedName>
        <fullName evidence="2">Uncharacterized protein</fullName>
    </submittedName>
</protein>
<evidence type="ECO:0000313" key="2">
    <source>
        <dbReference type="EMBL" id="GMN51124.1"/>
    </source>
</evidence>
<evidence type="ECO:0000313" key="3">
    <source>
        <dbReference type="Proteomes" id="UP001187192"/>
    </source>
</evidence>
<organism evidence="2 3">
    <name type="scientific">Ficus carica</name>
    <name type="common">Common fig</name>
    <dbReference type="NCBI Taxonomy" id="3494"/>
    <lineage>
        <taxon>Eukaryota</taxon>
        <taxon>Viridiplantae</taxon>
        <taxon>Streptophyta</taxon>
        <taxon>Embryophyta</taxon>
        <taxon>Tracheophyta</taxon>
        <taxon>Spermatophyta</taxon>
        <taxon>Magnoliopsida</taxon>
        <taxon>eudicotyledons</taxon>
        <taxon>Gunneridae</taxon>
        <taxon>Pentapetalae</taxon>
        <taxon>rosids</taxon>
        <taxon>fabids</taxon>
        <taxon>Rosales</taxon>
        <taxon>Moraceae</taxon>
        <taxon>Ficeae</taxon>
        <taxon>Ficus</taxon>
    </lineage>
</organism>
<comment type="caution">
    <text evidence="2">The sequence shown here is derived from an EMBL/GenBank/DDBJ whole genome shotgun (WGS) entry which is preliminary data.</text>
</comment>
<reference evidence="2" key="1">
    <citation type="submission" date="2023-07" db="EMBL/GenBank/DDBJ databases">
        <title>draft genome sequence of fig (Ficus carica).</title>
        <authorList>
            <person name="Takahashi T."/>
            <person name="Nishimura K."/>
        </authorList>
    </citation>
    <scope>NUCLEOTIDE SEQUENCE</scope>
</reference>
<keyword evidence="3" id="KW-1185">Reference proteome</keyword>
<dbReference type="PANTHER" id="PTHR34130:SF8">
    <property type="entry name" value="TRANSMEMBRANE PROTEIN"/>
    <property type="match status" value="1"/>
</dbReference>
<dbReference type="Proteomes" id="UP001187192">
    <property type="component" value="Unassembled WGS sequence"/>
</dbReference>
<proteinExistence type="predicted"/>
<dbReference type="AlphaFoldDB" id="A0AA88AEM5"/>
<sequence>MEQKYLTNSITSIQETREINHFNDRREDDDSDDDTLSLCDLPIHHENDVVIDDDLVPVLQLSSSPTNPDANFEFSTAKNLHIHSDTDILLFGKSMFSNKNPKTTSSFRYNKLHQETASDLNVSTLATTTTPPPTPRRSSSVRLPETGKWPYKSSGTVSSSNWKAQYNVLIGLATRCDPPRMELSEMRKRQSRRAPPLMFAGFSGEQPVVASGKRGRKGPWSLLRPCRSNLVIT</sequence>
<dbReference type="PANTHER" id="PTHR34130">
    <property type="entry name" value="OS08G0243800 PROTEIN"/>
    <property type="match status" value="1"/>
</dbReference>
<dbReference type="EMBL" id="BTGU01000036">
    <property type="protein sequence ID" value="GMN51124.1"/>
    <property type="molecule type" value="Genomic_DNA"/>
</dbReference>
<gene>
    <name evidence="2" type="ORF">TIFTF001_020285</name>
</gene>
<evidence type="ECO:0000256" key="1">
    <source>
        <dbReference type="SAM" id="MobiDB-lite"/>
    </source>
</evidence>
<accession>A0AA88AEM5</accession>
<feature type="region of interest" description="Disordered" evidence="1">
    <location>
        <begin position="124"/>
        <end position="147"/>
    </location>
</feature>